<reference evidence="5 6" key="1">
    <citation type="submission" date="2024-03" db="EMBL/GenBank/DDBJ databases">
        <title>Adaptation during the transition from Ophiocordyceps entomopathogen to insect associate is accompanied by gene loss and intensified selection.</title>
        <authorList>
            <person name="Ward C.M."/>
            <person name="Onetto C.A."/>
            <person name="Borneman A.R."/>
        </authorList>
    </citation>
    <scope>NUCLEOTIDE SEQUENCE [LARGE SCALE GENOMIC DNA]</scope>
    <source>
        <strain evidence="5">AWRI1</strain>
        <tissue evidence="5">Single Adult Female</tissue>
    </source>
</reference>
<proteinExistence type="inferred from homology"/>
<dbReference type="GO" id="GO:0016079">
    <property type="term" value="P:synaptic vesicle exocytosis"/>
    <property type="evidence" value="ECO:0007669"/>
    <property type="project" value="TreeGrafter"/>
</dbReference>
<keyword evidence="6" id="KW-1185">Reference proteome</keyword>
<evidence type="ECO:0000256" key="1">
    <source>
        <dbReference type="ARBA" id="ARBA00006111"/>
    </source>
</evidence>
<dbReference type="GO" id="GO:0007040">
    <property type="term" value="P:lysosome organization"/>
    <property type="evidence" value="ECO:0007669"/>
    <property type="project" value="TreeGrafter"/>
</dbReference>
<dbReference type="AlphaFoldDB" id="A0AAN9TYA5"/>
<dbReference type="Pfam" id="PF14712">
    <property type="entry name" value="Snapin_Pallidin"/>
    <property type="match status" value="1"/>
</dbReference>
<protein>
    <recommendedName>
        <fullName evidence="3">Biogenesis of lysosome-related organelles complex 1 subunit 7</fullName>
    </recommendedName>
</protein>
<dbReference type="GO" id="GO:0008333">
    <property type="term" value="P:endosome to lysosome transport"/>
    <property type="evidence" value="ECO:0007669"/>
    <property type="project" value="TreeGrafter"/>
</dbReference>
<gene>
    <name evidence="5" type="ORF">V9T40_008370</name>
</gene>
<feature type="compositionally biased region" description="Basic and acidic residues" evidence="4">
    <location>
        <begin position="11"/>
        <end position="21"/>
    </location>
</feature>
<evidence type="ECO:0000256" key="2">
    <source>
        <dbReference type="ARBA" id="ARBA00023054"/>
    </source>
</evidence>
<comment type="similarity">
    <text evidence="1">Belongs to the SNAPIN family.</text>
</comment>
<dbReference type="GO" id="GO:0031083">
    <property type="term" value="C:BLOC-1 complex"/>
    <property type="evidence" value="ECO:0007669"/>
    <property type="project" value="InterPro"/>
</dbReference>
<dbReference type="PANTHER" id="PTHR31305">
    <property type="entry name" value="SNARE-ASSOCIATED PROTEIN SNAPIN"/>
    <property type="match status" value="1"/>
</dbReference>
<keyword evidence="2" id="KW-0175">Coiled coil</keyword>
<dbReference type="GO" id="GO:0099078">
    <property type="term" value="C:BORC complex"/>
    <property type="evidence" value="ECO:0007669"/>
    <property type="project" value="TreeGrafter"/>
</dbReference>
<evidence type="ECO:0000313" key="5">
    <source>
        <dbReference type="EMBL" id="KAK7600929.1"/>
    </source>
</evidence>
<dbReference type="GO" id="GO:2000300">
    <property type="term" value="P:regulation of synaptic vesicle exocytosis"/>
    <property type="evidence" value="ECO:0007669"/>
    <property type="project" value="TreeGrafter"/>
</dbReference>
<accession>A0AAN9TYA5</accession>
<dbReference type="InterPro" id="IPR028119">
    <property type="entry name" value="Snapin/Pallidin/Snn1"/>
</dbReference>
<dbReference type="InterPro" id="IPR017246">
    <property type="entry name" value="Snapin"/>
</dbReference>
<dbReference type="EMBL" id="JBBCAQ010000010">
    <property type="protein sequence ID" value="KAK7600929.1"/>
    <property type="molecule type" value="Genomic_DNA"/>
</dbReference>
<evidence type="ECO:0000256" key="4">
    <source>
        <dbReference type="SAM" id="MobiDB-lite"/>
    </source>
</evidence>
<dbReference type="GO" id="GO:0008021">
    <property type="term" value="C:synaptic vesicle"/>
    <property type="evidence" value="ECO:0007669"/>
    <property type="project" value="TreeGrafter"/>
</dbReference>
<organism evidence="5 6">
    <name type="scientific">Parthenolecanium corni</name>
    <dbReference type="NCBI Taxonomy" id="536013"/>
    <lineage>
        <taxon>Eukaryota</taxon>
        <taxon>Metazoa</taxon>
        <taxon>Ecdysozoa</taxon>
        <taxon>Arthropoda</taxon>
        <taxon>Hexapoda</taxon>
        <taxon>Insecta</taxon>
        <taxon>Pterygota</taxon>
        <taxon>Neoptera</taxon>
        <taxon>Paraneoptera</taxon>
        <taxon>Hemiptera</taxon>
        <taxon>Sternorrhyncha</taxon>
        <taxon>Coccoidea</taxon>
        <taxon>Coccidae</taxon>
        <taxon>Parthenolecanium</taxon>
    </lineage>
</organism>
<evidence type="ECO:0000313" key="6">
    <source>
        <dbReference type="Proteomes" id="UP001367676"/>
    </source>
</evidence>
<dbReference type="GO" id="GO:0000149">
    <property type="term" value="F:SNARE binding"/>
    <property type="evidence" value="ECO:0007669"/>
    <property type="project" value="TreeGrafter"/>
</dbReference>
<name>A0AAN9TYA5_9HEMI</name>
<dbReference type="Proteomes" id="UP001367676">
    <property type="component" value="Unassembled WGS sequence"/>
</dbReference>
<evidence type="ECO:0000256" key="3">
    <source>
        <dbReference type="ARBA" id="ARBA00033330"/>
    </source>
</evidence>
<dbReference type="GO" id="GO:0032418">
    <property type="term" value="P:lysosome localization"/>
    <property type="evidence" value="ECO:0007669"/>
    <property type="project" value="TreeGrafter"/>
</dbReference>
<comment type="caution">
    <text evidence="5">The sequence shown here is derived from an EMBL/GenBank/DDBJ whole genome shotgun (WGS) entry which is preliminary data.</text>
</comment>
<dbReference type="PANTHER" id="PTHR31305:SF2">
    <property type="entry name" value="SNARE-ASSOCIATED PROTEIN SNAPIN"/>
    <property type="match status" value="1"/>
</dbReference>
<sequence length="139" mass="15682">MEDEDSSSTSCDDKSVFNDNPTRDALADGLMSFLKPRVDNIYKLMNSVKENQSNLKTELDSAMTDLDSIFQGDDGLSTHFQKYADKICEMRHQMTVIENILQSAHNRLENFTGKIEVLRKTKKAQFDEFSASGDSTAKT</sequence>
<feature type="region of interest" description="Disordered" evidence="4">
    <location>
        <begin position="1"/>
        <end position="21"/>
    </location>
</feature>
<dbReference type="GO" id="GO:0006886">
    <property type="term" value="P:intracellular protein transport"/>
    <property type="evidence" value="ECO:0007669"/>
    <property type="project" value="InterPro"/>
</dbReference>